<feature type="binding site" evidence="3">
    <location>
        <position position="19"/>
    </location>
    <ligand>
        <name>a divalent metal cation</name>
        <dbReference type="ChEBI" id="CHEBI:60240"/>
        <label>1</label>
    </ligand>
</feature>
<dbReference type="PANTHER" id="PTHR10819:SF3">
    <property type="entry name" value="PHOSPHOTRIESTERASE-RELATED PROTEIN"/>
    <property type="match status" value="1"/>
</dbReference>
<sequence length="336" mass="37484">MSLRTVRGDIGEAGHIQPHEHVLSHIGGTNRRQGTALLSGEPIDLENYYEVRRHHSAFDMRVDDIEDAVWELERYRTAGGSVIVDATSIGLGRNPLGLVEVSERTGVHIIMGSGWYHRDYHPDELGTRSRADLAGQIIREVTVGAEETEIRAGLIGEIGLNWPVDPVEDTVLRAAVDAHLDTGAALMIHPGRDTRAPADAMARVRQETTSTRIVMSHIDRTLFTVDDMLALADTGCYLEFDLFGQESSYYPYADIDMPNDATRLGHIRALCERGYRDQILLSQDICFRSHLQRYGGEGYAHLLRNVVPMMLRRGFDKDDVAALTVDNPRTMLEIAP</sequence>
<protein>
    <submittedName>
        <fullName evidence="5">Phosphotriesterase-related protein</fullName>
    </submittedName>
</protein>
<dbReference type="EMBL" id="FMZE01000001">
    <property type="protein sequence ID" value="SDC25404.1"/>
    <property type="molecule type" value="Genomic_DNA"/>
</dbReference>
<feature type="binding site" evidence="3">
    <location>
        <position position="21"/>
    </location>
    <ligand>
        <name>a divalent metal cation</name>
        <dbReference type="ChEBI" id="CHEBI:60240"/>
        <label>1</label>
    </ligand>
</feature>
<evidence type="ECO:0000313" key="6">
    <source>
        <dbReference type="Proteomes" id="UP000199494"/>
    </source>
</evidence>
<feature type="binding site" evidence="3">
    <location>
        <position position="157"/>
    </location>
    <ligand>
        <name>a divalent metal cation</name>
        <dbReference type="ChEBI" id="CHEBI:60240"/>
        <label>2</label>
    </ligand>
</feature>
<feature type="binding site" evidence="3">
    <location>
        <position position="157"/>
    </location>
    <ligand>
        <name>a divalent metal cation</name>
        <dbReference type="ChEBI" id="CHEBI:60240"/>
        <label>1</label>
    </ligand>
</feature>
<evidence type="ECO:0000256" key="3">
    <source>
        <dbReference type="PIRSR" id="PIRSR601559-52"/>
    </source>
</evidence>
<name>A0A1G6K348_9PSEU</name>
<evidence type="ECO:0000256" key="4">
    <source>
        <dbReference type="PROSITE-ProRule" id="PRU00679"/>
    </source>
</evidence>
<dbReference type="Proteomes" id="UP000199494">
    <property type="component" value="Unassembled WGS sequence"/>
</dbReference>
<keyword evidence="6" id="KW-1185">Reference proteome</keyword>
<dbReference type="PANTHER" id="PTHR10819">
    <property type="entry name" value="PHOSPHOTRIESTERASE-RELATED"/>
    <property type="match status" value="1"/>
</dbReference>
<dbReference type="STRING" id="530584.SAMN05421630_1011000"/>
<dbReference type="PROSITE" id="PS51347">
    <property type="entry name" value="PHOSPHOTRIESTERASE_2"/>
    <property type="match status" value="1"/>
</dbReference>
<feature type="binding site" evidence="3">
    <location>
        <position position="217"/>
    </location>
    <ligand>
        <name>a divalent metal cation</name>
        <dbReference type="ChEBI" id="CHEBI:60240"/>
        <label>2</label>
    </ligand>
</feature>
<accession>A0A1G6K348</accession>
<comment type="similarity">
    <text evidence="4">Belongs to the metallo-dependent hydrolases superfamily. Phosphotriesterase family.</text>
</comment>
<evidence type="ECO:0000256" key="2">
    <source>
        <dbReference type="ARBA" id="ARBA00022801"/>
    </source>
</evidence>
<feature type="binding site" evidence="3">
    <location>
        <position position="189"/>
    </location>
    <ligand>
        <name>a divalent metal cation</name>
        <dbReference type="ChEBI" id="CHEBI:60240"/>
        <label>2</label>
    </ligand>
</feature>
<evidence type="ECO:0000256" key="1">
    <source>
        <dbReference type="ARBA" id="ARBA00022723"/>
    </source>
</evidence>
<dbReference type="RefSeq" id="WP_170140013.1">
    <property type="nucleotide sequence ID" value="NZ_CP016353.1"/>
</dbReference>
<dbReference type="Pfam" id="PF02126">
    <property type="entry name" value="PTE"/>
    <property type="match status" value="1"/>
</dbReference>
<reference evidence="5 6" key="1">
    <citation type="submission" date="2016-10" db="EMBL/GenBank/DDBJ databases">
        <authorList>
            <person name="de Groot N.N."/>
        </authorList>
    </citation>
    <scope>NUCLEOTIDE SEQUENCE [LARGE SCALE GENOMIC DNA]</scope>
    <source>
        <strain evidence="5 6">CGMCC 4.5506</strain>
    </source>
</reference>
<feature type="binding site" evidence="3">
    <location>
        <position position="284"/>
    </location>
    <ligand>
        <name>a divalent metal cation</name>
        <dbReference type="ChEBI" id="CHEBI:60240"/>
        <label>1</label>
    </ligand>
</feature>
<dbReference type="InterPro" id="IPR001559">
    <property type="entry name" value="Phosphotriesterase"/>
</dbReference>
<evidence type="ECO:0000313" key="5">
    <source>
        <dbReference type="EMBL" id="SDC25404.1"/>
    </source>
</evidence>
<dbReference type="PIRSF" id="PIRSF016839">
    <property type="entry name" value="PhP"/>
    <property type="match status" value="1"/>
</dbReference>
<dbReference type="Gene3D" id="3.20.20.140">
    <property type="entry name" value="Metal-dependent hydrolases"/>
    <property type="match status" value="1"/>
</dbReference>
<dbReference type="GO" id="GO:0008270">
    <property type="term" value="F:zinc ion binding"/>
    <property type="evidence" value="ECO:0007669"/>
    <property type="project" value="InterPro"/>
</dbReference>
<keyword evidence="2" id="KW-0378">Hydrolase</keyword>
<dbReference type="AlphaFoldDB" id="A0A1G6K348"/>
<gene>
    <name evidence="5" type="ORF">SAMN05421630_1011000</name>
</gene>
<comment type="cofactor">
    <cofactor evidence="3">
        <name>a divalent metal cation</name>
        <dbReference type="ChEBI" id="CHEBI:60240"/>
    </cofactor>
    <text evidence="3">Binds 2 divalent metal cations per subunit.</text>
</comment>
<comment type="caution">
    <text evidence="4">Lacks conserved residue(s) required for the propagation of feature annotation.</text>
</comment>
<organism evidence="5 6">
    <name type="scientific">Prauserella marina</name>
    <dbReference type="NCBI Taxonomy" id="530584"/>
    <lineage>
        <taxon>Bacteria</taxon>
        <taxon>Bacillati</taxon>
        <taxon>Actinomycetota</taxon>
        <taxon>Actinomycetes</taxon>
        <taxon>Pseudonocardiales</taxon>
        <taxon>Pseudonocardiaceae</taxon>
        <taxon>Prauserella</taxon>
    </lineage>
</organism>
<keyword evidence="1 3" id="KW-0479">Metal-binding</keyword>
<dbReference type="SUPFAM" id="SSF51556">
    <property type="entry name" value="Metallo-dependent hydrolases"/>
    <property type="match status" value="1"/>
</dbReference>
<dbReference type="GO" id="GO:0016787">
    <property type="term" value="F:hydrolase activity"/>
    <property type="evidence" value="ECO:0007669"/>
    <property type="project" value="UniProtKB-KW"/>
</dbReference>
<dbReference type="InterPro" id="IPR032466">
    <property type="entry name" value="Metal_Hydrolase"/>
</dbReference>
<proteinExistence type="inferred from homology"/>